<feature type="active site" description="Proton donor/acceptor" evidence="7">
    <location>
        <position position="82"/>
    </location>
</feature>
<dbReference type="UniPathway" id="UPA00219"/>
<evidence type="ECO:0000256" key="7">
    <source>
        <dbReference type="HAMAP-Rule" id="MF_00258"/>
    </source>
</evidence>
<dbReference type="GO" id="GO:0009252">
    <property type="term" value="P:peptidoglycan biosynthetic process"/>
    <property type="evidence" value="ECO:0007669"/>
    <property type="project" value="UniProtKB-UniRule"/>
</dbReference>
<dbReference type="GO" id="GO:0008360">
    <property type="term" value="P:regulation of cell shape"/>
    <property type="evidence" value="ECO:0007669"/>
    <property type="project" value="UniProtKB-KW"/>
</dbReference>
<keyword evidence="5 7" id="KW-0413">Isomerase</keyword>
<dbReference type="RefSeq" id="WP_114898365.1">
    <property type="nucleotide sequence ID" value="NZ_CP031222.1"/>
</dbReference>
<keyword evidence="4 7" id="KW-0573">Peptidoglycan synthesis</keyword>
<evidence type="ECO:0000256" key="4">
    <source>
        <dbReference type="ARBA" id="ARBA00022984"/>
    </source>
</evidence>
<feature type="binding site" evidence="7">
    <location>
        <begin position="51"/>
        <end position="52"/>
    </location>
    <ligand>
        <name>substrate</name>
    </ligand>
</feature>
<dbReference type="FunFam" id="3.40.50.1860:FF:000001">
    <property type="entry name" value="Glutamate racemase"/>
    <property type="match status" value="1"/>
</dbReference>
<dbReference type="Proteomes" id="UP000253940">
    <property type="component" value="Chromosome"/>
</dbReference>
<name>A0A345P4P6_9GAMM</name>
<dbReference type="InterPro" id="IPR018187">
    <property type="entry name" value="Asp/Glu_racemase_AS_1"/>
</dbReference>
<dbReference type="EMBL" id="CP031222">
    <property type="protein sequence ID" value="AXI02255.1"/>
    <property type="molecule type" value="Genomic_DNA"/>
</dbReference>
<proteinExistence type="inferred from homology"/>
<dbReference type="AlphaFoldDB" id="A0A345P4P6"/>
<comment type="similarity">
    <text evidence="7">Belongs to the aspartate/glutamate racemases family.</text>
</comment>
<protein>
    <recommendedName>
        <fullName evidence="2 7">Glutamate racemase</fullName>
        <ecNumber evidence="2 7">5.1.1.3</ecNumber>
    </recommendedName>
</protein>
<dbReference type="HAMAP" id="MF_00258">
    <property type="entry name" value="Glu_racemase"/>
    <property type="match status" value="1"/>
</dbReference>
<dbReference type="PANTHER" id="PTHR21198">
    <property type="entry name" value="GLUTAMATE RACEMASE"/>
    <property type="match status" value="1"/>
</dbReference>
<dbReference type="GO" id="GO:0071555">
    <property type="term" value="P:cell wall organization"/>
    <property type="evidence" value="ECO:0007669"/>
    <property type="project" value="UniProtKB-KW"/>
</dbReference>
<gene>
    <name evidence="7 8" type="primary">murI</name>
    <name evidence="8" type="ORF">HYN46_05010</name>
</gene>
<reference evidence="8 9" key="1">
    <citation type="submission" date="2018-07" db="EMBL/GenBank/DDBJ databases">
        <title>Genome sequencing of Moraxellaceae gen. HYN0046.</title>
        <authorList>
            <person name="Kim M."/>
            <person name="Yi H."/>
        </authorList>
    </citation>
    <scope>NUCLEOTIDE SEQUENCE [LARGE SCALE GENOMIC DNA]</scope>
    <source>
        <strain evidence="8 9">HYN0046</strain>
    </source>
</reference>
<feature type="binding site" evidence="7">
    <location>
        <begin position="83"/>
        <end position="84"/>
    </location>
    <ligand>
        <name>substrate</name>
    </ligand>
</feature>
<keyword evidence="6 7" id="KW-0961">Cell wall biogenesis/degradation</keyword>
<dbReference type="Gene3D" id="3.40.50.1860">
    <property type="match status" value="2"/>
</dbReference>
<evidence type="ECO:0000256" key="3">
    <source>
        <dbReference type="ARBA" id="ARBA00022960"/>
    </source>
</evidence>
<keyword evidence="3 7" id="KW-0133">Cell shape</keyword>
<evidence type="ECO:0000256" key="1">
    <source>
        <dbReference type="ARBA" id="ARBA00001602"/>
    </source>
</evidence>
<evidence type="ECO:0000313" key="9">
    <source>
        <dbReference type="Proteomes" id="UP000253940"/>
    </source>
</evidence>
<dbReference type="SUPFAM" id="SSF53681">
    <property type="entry name" value="Aspartate/glutamate racemase"/>
    <property type="match status" value="2"/>
</dbReference>
<feature type="active site" description="Proton donor/acceptor" evidence="7">
    <location>
        <position position="196"/>
    </location>
</feature>
<dbReference type="InterPro" id="IPR001920">
    <property type="entry name" value="Asp/Glu_race"/>
</dbReference>
<dbReference type="InterPro" id="IPR004391">
    <property type="entry name" value="Glu_race"/>
</dbReference>
<accession>A0A345P4P6</accession>
<comment type="catalytic activity">
    <reaction evidence="1 7">
        <text>L-glutamate = D-glutamate</text>
        <dbReference type="Rhea" id="RHEA:12813"/>
        <dbReference type="ChEBI" id="CHEBI:29985"/>
        <dbReference type="ChEBI" id="CHEBI:29986"/>
        <dbReference type="EC" id="5.1.1.3"/>
    </reaction>
</comment>
<dbReference type="PANTHER" id="PTHR21198:SF2">
    <property type="entry name" value="GLUTAMATE RACEMASE"/>
    <property type="match status" value="1"/>
</dbReference>
<evidence type="ECO:0000256" key="5">
    <source>
        <dbReference type="ARBA" id="ARBA00023235"/>
    </source>
</evidence>
<organism evidence="8 9">
    <name type="scientific">Aquirhabdus parva</name>
    <dbReference type="NCBI Taxonomy" id="2283318"/>
    <lineage>
        <taxon>Bacteria</taxon>
        <taxon>Pseudomonadati</taxon>
        <taxon>Pseudomonadota</taxon>
        <taxon>Gammaproteobacteria</taxon>
        <taxon>Moraxellales</taxon>
        <taxon>Moraxellaceae</taxon>
        <taxon>Aquirhabdus</taxon>
    </lineage>
</organism>
<keyword evidence="9" id="KW-1185">Reference proteome</keyword>
<dbReference type="PROSITE" id="PS00924">
    <property type="entry name" value="ASP_GLU_RACEMASE_2"/>
    <property type="match status" value="1"/>
</dbReference>
<dbReference type="EC" id="5.1.1.3" evidence="2 7"/>
<evidence type="ECO:0000256" key="2">
    <source>
        <dbReference type="ARBA" id="ARBA00013090"/>
    </source>
</evidence>
<comment type="function">
    <text evidence="7">Provides the (R)-glutamate required for cell wall biosynthesis.</text>
</comment>
<dbReference type="PROSITE" id="PS00923">
    <property type="entry name" value="ASP_GLU_RACEMASE_1"/>
    <property type="match status" value="1"/>
</dbReference>
<feature type="binding site" evidence="7">
    <location>
        <begin position="19"/>
        <end position="20"/>
    </location>
    <ligand>
        <name>substrate</name>
    </ligand>
</feature>
<dbReference type="NCBIfam" id="TIGR00067">
    <property type="entry name" value="glut_race"/>
    <property type="match status" value="1"/>
</dbReference>
<dbReference type="GO" id="GO:0008881">
    <property type="term" value="F:glutamate racemase activity"/>
    <property type="evidence" value="ECO:0007669"/>
    <property type="project" value="UniProtKB-UniRule"/>
</dbReference>
<comment type="pathway">
    <text evidence="7">Cell wall biogenesis; peptidoglycan biosynthesis.</text>
</comment>
<dbReference type="KEGG" id="mbah:HYN46_05010"/>
<dbReference type="InterPro" id="IPR015942">
    <property type="entry name" value="Asp/Glu/hydantoin_racemase"/>
</dbReference>
<feature type="binding site" evidence="7">
    <location>
        <begin position="197"/>
        <end position="198"/>
    </location>
    <ligand>
        <name>substrate</name>
    </ligand>
</feature>
<sequence>MLDKLQHLGHSDAPIGVFDSGIGGLSVVAELRALLPHESMVYLADTAHVPYGTRPDEEIRILTACAVEWLYQRGCKAVVVACNTASAFSLTHLRARYGESFPVIGLVPAVKPAVQMSKNKKIGVLATQGTMRGTLLKDVIAEVAVPAGVEVFTVVSPALVPFVEAGEQDSEACYAELERVLAPLVEAKAEELVLGCTHYPFLASSIQHVFPDKFHLLDSGAAVAKQTERVLAQRRLLTSATGVGTLDCFVTGEVEPAERVMRNLVDWDFKVETAIYDLLSVAAAQLKIASG</sequence>
<evidence type="ECO:0000256" key="6">
    <source>
        <dbReference type="ARBA" id="ARBA00023316"/>
    </source>
</evidence>
<dbReference type="OrthoDB" id="9801055at2"/>
<dbReference type="Pfam" id="PF01177">
    <property type="entry name" value="Asp_Glu_race"/>
    <property type="match status" value="1"/>
</dbReference>
<dbReference type="InterPro" id="IPR033134">
    <property type="entry name" value="Asp/Glu_racemase_AS_2"/>
</dbReference>
<evidence type="ECO:0000313" key="8">
    <source>
        <dbReference type="EMBL" id="AXI02255.1"/>
    </source>
</evidence>